<evidence type="ECO:0000256" key="8">
    <source>
        <dbReference type="ARBA" id="ARBA00023065"/>
    </source>
</evidence>
<feature type="transmembrane region" description="Helical" evidence="11">
    <location>
        <begin position="205"/>
        <end position="226"/>
    </location>
</feature>
<evidence type="ECO:0000256" key="4">
    <source>
        <dbReference type="ARBA" id="ARBA00022475"/>
    </source>
</evidence>
<comment type="subcellular location">
    <subcellularLocation>
        <location evidence="1">Cell membrane</location>
        <topology evidence="1">Multi-pass membrane protein</topology>
    </subcellularLocation>
</comment>
<keyword evidence="9 11" id="KW-0472">Membrane</keyword>
<gene>
    <name evidence="12" type="ORF">CDAUBV1_LOCUS10813</name>
</gene>
<keyword evidence="8" id="KW-0406">Ion transport</keyword>
<feature type="transmembrane region" description="Helical" evidence="11">
    <location>
        <begin position="77"/>
        <end position="96"/>
    </location>
</feature>
<feature type="transmembrane region" description="Helical" evidence="11">
    <location>
        <begin position="368"/>
        <end position="385"/>
    </location>
</feature>
<dbReference type="EMBL" id="CAXLJL010000345">
    <property type="protein sequence ID" value="CAL5136691.1"/>
    <property type="molecule type" value="Genomic_DNA"/>
</dbReference>
<evidence type="ECO:0000256" key="3">
    <source>
        <dbReference type="ARBA" id="ARBA00022448"/>
    </source>
</evidence>
<feature type="transmembrane region" description="Helical" evidence="11">
    <location>
        <begin position="163"/>
        <end position="185"/>
    </location>
</feature>
<keyword evidence="4" id="KW-1003">Cell membrane</keyword>
<evidence type="ECO:0000256" key="5">
    <source>
        <dbReference type="ARBA" id="ARBA00022692"/>
    </source>
</evidence>
<name>A0AAV2TL10_CALDB</name>
<dbReference type="PANTHER" id="PTHR21522:SF32">
    <property type="entry name" value="OTOPETRIN-2"/>
    <property type="match status" value="1"/>
</dbReference>
<comment type="similarity">
    <text evidence="2">Belongs to the otopetrin family.</text>
</comment>
<evidence type="ECO:0000256" key="7">
    <source>
        <dbReference type="ARBA" id="ARBA00022989"/>
    </source>
</evidence>
<protein>
    <submittedName>
        <fullName evidence="12">Uncharacterized protein</fullName>
    </submittedName>
</protein>
<keyword evidence="10" id="KW-0407">Ion channel</keyword>
<organism evidence="12 13">
    <name type="scientific">Calicophoron daubneyi</name>
    <name type="common">Rumen fluke</name>
    <name type="synonym">Paramphistomum daubneyi</name>
    <dbReference type="NCBI Taxonomy" id="300641"/>
    <lineage>
        <taxon>Eukaryota</taxon>
        <taxon>Metazoa</taxon>
        <taxon>Spiralia</taxon>
        <taxon>Lophotrochozoa</taxon>
        <taxon>Platyhelminthes</taxon>
        <taxon>Trematoda</taxon>
        <taxon>Digenea</taxon>
        <taxon>Plagiorchiida</taxon>
        <taxon>Pronocephalata</taxon>
        <taxon>Paramphistomoidea</taxon>
        <taxon>Paramphistomidae</taxon>
        <taxon>Calicophoron</taxon>
    </lineage>
</organism>
<feature type="transmembrane region" description="Helical" evidence="11">
    <location>
        <begin position="329"/>
        <end position="348"/>
    </location>
</feature>
<dbReference type="GO" id="GO:0005886">
    <property type="term" value="C:plasma membrane"/>
    <property type="evidence" value="ECO:0007669"/>
    <property type="project" value="UniProtKB-SubCell"/>
</dbReference>
<evidence type="ECO:0000256" key="6">
    <source>
        <dbReference type="ARBA" id="ARBA00022781"/>
    </source>
</evidence>
<keyword evidence="6" id="KW-0375">Hydrogen ion transport</keyword>
<dbReference type="InterPro" id="IPR004878">
    <property type="entry name" value="Otopetrin"/>
</dbReference>
<evidence type="ECO:0000256" key="2">
    <source>
        <dbReference type="ARBA" id="ARBA00006513"/>
    </source>
</evidence>
<keyword evidence="7 11" id="KW-1133">Transmembrane helix</keyword>
<feature type="transmembrane region" description="Helical" evidence="11">
    <location>
        <begin position="521"/>
        <end position="539"/>
    </location>
</feature>
<evidence type="ECO:0000256" key="1">
    <source>
        <dbReference type="ARBA" id="ARBA00004651"/>
    </source>
</evidence>
<keyword evidence="3" id="KW-0813">Transport</keyword>
<sequence>MYPQLVIISDIKTPVANSHGTSMRAKKLWSPEGAVKWCRSLANSKNSDIEKKKKEHARPIKMSENALRKAQNHSQRIIAMLYCIVILATGLSITLYCTPPRVAEIEPVYVWFFTIMYLSSVISMICVLWFILHNRHASIEAIEKGDMGATKIMFSLRGEPVSLYLRIGACIFAAMSIVYSVCRAYEVISMDNPATPVLVFTSSRILFFIVQPIFFLLFHKLVILAYPHLFSAVLLHMLAANLCSWVDTAVEKISLAISATLPSKNLSYEEVAYRLKATTYFLPAVPEYCAIAAAIAYELSQRIGQIQQIIAHHHEHEETENEAPLKRHAGLIFGCVLGLFVLGLIFFLETIGHGADSYRSILHLSEITTLHTVALGMSIIGLVLLKRLKFSVSFTQNGLDENLLLITFFLTVNFFMASIVLCGGYLYSGILNEEESSYYSAELASVALELVQVIVQTYFIHDSFYRCCHDEHYRKTKPGRIVIALLSAVNFSLWMIYSFQVKHNDVIFRFESKLHDSVHQQGLHIFIMVVLPMVMLFRYHSSVCLAMAFTRIYEDEVTRYELMLRWVKKDTSKGFLQTQNTCFGTSWGTGKVGQPELECPSDMPGLQTRANSFPGNDSKSDIAWDRVDSRSTRTNSLIPVSKTNESSFFTGAVTSHHLEGGRRGTSANIEMAHIRLAASEFDYRMTERKWRQHKIKEKKALGRFGGNLKRKVKSAQFDLAKHKEDVLDEPEIRAASLEQSLDEVDSATQEVNLPEQHPDTYFTIH</sequence>
<feature type="transmembrane region" description="Helical" evidence="11">
    <location>
        <begin position="439"/>
        <end position="460"/>
    </location>
</feature>
<dbReference type="GO" id="GO:0015252">
    <property type="term" value="F:proton channel activity"/>
    <property type="evidence" value="ECO:0007669"/>
    <property type="project" value="InterPro"/>
</dbReference>
<proteinExistence type="inferred from homology"/>
<dbReference type="PANTHER" id="PTHR21522">
    <property type="entry name" value="PROTON CHANNEL OTOP"/>
    <property type="match status" value="1"/>
</dbReference>
<keyword evidence="5 11" id="KW-0812">Transmembrane</keyword>
<evidence type="ECO:0000313" key="12">
    <source>
        <dbReference type="EMBL" id="CAL5136691.1"/>
    </source>
</evidence>
<feature type="transmembrane region" description="Helical" evidence="11">
    <location>
        <begin position="405"/>
        <end position="427"/>
    </location>
</feature>
<dbReference type="Proteomes" id="UP001497525">
    <property type="component" value="Unassembled WGS sequence"/>
</dbReference>
<evidence type="ECO:0000313" key="13">
    <source>
        <dbReference type="Proteomes" id="UP001497525"/>
    </source>
</evidence>
<accession>A0AAV2TL10</accession>
<feature type="transmembrane region" description="Helical" evidence="11">
    <location>
        <begin position="481"/>
        <end position="501"/>
    </location>
</feature>
<evidence type="ECO:0000256" key="10">
    <source>
        <dbReference type="ARBA" id="ARBA00023303"/>
    </source>
</evidence>
<feature type="transmembrane region" description="Helical" evidence="11">
    <location>
        <begin position="108"/>
        <end position="132"/>
    </location>
</feature>
<reference evidence="12" key="1">
    <citation type="submission" date="2024-06" db="EMBL/GenBank/DDBJ databases">
        <authorList>
            <person name="Liu X."/>
            <person name="Lenzi L."/>
            <person name="Haldenby T S."/>
            <person name="Uol C."/>
        </authorList>
    </citation>
    <scope>NUCLEOTIDE SEQUENCE</scope>
</reference>
<evidence type="ECO:0000256" key="9">
    <source>
        <dbReference type="ARBA" id="ARBA00023136"/>
    </source>
</evidence>
<dbReference type="AlphaFoldDB" id="A0AAV2TL10"/>
<dbReference type="Pfam" id="PF03189">
    <property type="entry name" value="Otopetrin"/>
    <property type="match status" value="2"/>
</dbReference>
<evidence type="ECO:0000256" key="11">
    <source>
        <dbReference type="SAM" id="Phobius"/>
    </source>
</evidence>
<comment type="caution">
    <text evidence="12">The sequence shown here is derived from an EMBL/GenBank/DDBJ whole genome shotgun (WGS) entry which is preliminary data.</text>
</comment>